<dbReference type="Proteomes" id="UP000005391">
    <property type="component" value="Unassembled WGS sequence"/>
</dbReference>
<name>E4MPF0_CAPOC</name>
<organism evidence="2 3">
    <name type="scientific">Capnocytophaga ochracea F0287</name>
    <dbReference type="NCBI Taxonomy" id="873517"/>
    <lineage>
        <taxon>Bacteria</taxon>
        <taxon>Pseudomonadati</taxon>
        <taxon>Bacteroidota</taxon>
        <taxon>Flavobacteriia</taxon>
        <taxon>Flavobacteriales</taxon>
        <taxon>Flavobacteriaceae</taxon>
        <taxon>Capnocytophaga</taxon>
    </lineage>
</organism>
<proteinExistence type="predicted"/>
<accession>E4MPF0</accession>
<feature type="transmembrane region" description="Helical" evidence="1">
    <location>
        <begin position="6"/>
        <end position="24"/>
    </location>
</feature>
<dbReference type="HOGENOM" id="CLU_3267437_0_0_10"/>
<evidence type="ECO:0000313" key="2">
    <source>
        <dbReference type="EMBL" id="EFS98501.1"/>
    </source>
</evidence>
<protein>
    <submittedName>
        <fullName evidence="2">Uncharacterized protein</fullName>
    </submittedName>
</protein>
<sequence>MVLLPLPYNNYFLFSSLLIPFSLLKPLWYKNKKVIGIITVS</sequence>
<keyword evidence="1" id="KW-0812">Transmembrane</keyword>
<keyword evidence="1" id="KW-0472">Membrane</keyword>
<keyword evidence="1" id="KW-1133">Transmembrane helix</keyword>
<evidence type="ECO:0000313" key="3">
    <source>
        <dbReference type="Proteomes" id="UP000005391"/>
    </source>
</evidence>
<evidence type="ECO:0000256" key="1">
    <source>
        <dbReference type="SAM" id="Phobius"/>
    </source>
</evidence>
<dbReference type="EMBL" id="AEOH01000005">
    <property type="protein sequence ID" value="EFS98501.1"/>
    <property type="molecule type" value="Genomic_DNA"/>
</dbReference>
<comment type="caution">
    <text evidence="2">The sequence shown here is derived from an EMBL/GenBank/DDBJ whole genome shotgun (WGS) entry which is preliminary data.</text>
</comment>
<dbReference type="AlphaFoldDB" id="E4MPF0"/>
<gene>
    <name evidence="2" type="ORF">HMPREF1977_0260</name>
</gene>
<reference evidence="2 3" key="1">
    <citation type="submission" date="2010-10" db="EMBL/GenBank/DDBJ databases">
        <authorList>
            <person name="Muzny D."/>
            <person name="Qin X."/>
            <person name="Deng J."/>
            <person name="Jiang H."/>
            <person name="Liu Y."/>
            <person name="Qu J."/>
            <person name="Song X.-Z."/>
            <person name="Zhang L."/>
            <person name="Thornton R."/>
            <person name="Coyle M."/>
            <person name="Francisco L."/>
            <person name="Jackson L."/>
            <person name="Javaid M."/>
            <person name="Korchina V."/>
            <person name="Kovar C."/>
            <person name="Mata R."/>
            <person name="Mathew T."/>
            <person name="Ngo R."/>
            <person name="Nguyen L."/>
            <person name="Nguyen N."/>
            <person name="Okwuonu G."/>
            <person name="Ongeri F."/>
            <person name="Pham C."/>
            <person name="Simmons D."/>
            <person name="Wilczek-Boney K."/>
            <person name="Hale W."/>
            <person name="Jakkamsetti A."/>
            <person name="Pham P."/>
            <person name="Ruth R."/>
            <person name="San Lucas F."/>
            <person name="Warren J."/>
            <person name="Zhang J."/>
            <person name="Zhao Z."/>
            <person name="Zhou C."/>
            <person name="Zhu D."/>
            <person name="Lee S."/>
            <person name="Bess C."/>
            <person name="Blankenburg K."/>
            <person name="Forbes L."/>
            <person name="Fu Q."/>
            <person name="Gubbala S."/>
            <person name="Hirani K."/>
            <person name="Jayaseelan J.C."/>
            <person name="Lara F."/>
            <person name="Munidasa M."/>
            <person name="Palculict T."/>
            <person name="Patil S."/>
            <person name="Pu L.-L."/>
            <person name="Saada N."/>
            <person name="Tang L."/>
            <person name="Weissenberger G."/>
            <person name="Zhu Y."/>
            <person name="Hemphill L."/>
            <person name="Shang Y."/>
            <person name="Youmans B."/>
            <person name="Ayvaz T."/>
            <person name="Ross M."/>
            <person name="Santibanez J."/>
            <person name="Aqrawi P."/>
            <person name="Gross S."/>
            <person name="Joshi V."/>
            <person name="Fowler G."/>
            <person name="Nazareth L."/>
            <person name="Reid J."/>
            <person name="Worley K."/>
            <person name="Petrosino J."/>
            <person name="Highlander S."/>
            <person name="Gibbs R."/>
        </authorList>
    </citation>
    <scope>NUCLEOTIDE SEQUENCE [LARGE SCALE GENOMIC DNA]</scope>
    <source>
        <strain evidence="2 3">F0287</strain>
    </source>
</reference>